<dbReference type="OrthoDB" id="9794076at2"/>
<evidence type="ECO:0000256" key="2">
    <source>
        <dbReference type="ARBA" id="ARBA00022475"/>
    </source>
</evidence>
<accession>A0A4Q6Y2G2</accession>
<feature type="domain" description="Major facilitator superfamily (MFS) profile" evidence="7">
    <location>
        <begin position="10"/>
        <end position="391"/>
    </location>
</feature>
<feature type="transmembrane region" description="Helical" evidence="6">
    <location>
        <begin position="103"/>
        <end position="124"/>
    </location>
</feature>
<comment type="caution">
    <text evidence="8">The sequence shown here is derived from an EMBL/GenBank/DDBJ whole genome shotgun (WGS) entry which is preliminary data.</text>
</comment>
<dbReference type="PANTHER" id="PTHR43124">
    <property type="entry name" value="PURINE EFFLUX PUMP PBUE"/>
    <property type="match status" value="1"/>
</dbReference>
<protein>
    <submittedName>
        <fullName evidence="8">MFS transporter</fullName>
    </submittedName>
</protein>
<dbReference type="Pfam" id="PF07690">
    <property type="entry name" value="MFS_1"/>
    <property type="match status" value="1"/>
</dbReference>
<keyword evidence="4 6" id="KW-1133">Transmembrane helix</keyword>
<evidence type="ECO:0000256" key="4">
    <source>
        <dbReference type="ARBA" id="ARBA00022989"/>
    </source>
</evidence>
<feature type="transmembrane region" description="Helical" evidence="6">
    <location>
        <begin position="163"/>
        <end position="185"/>
    </location>
</feature>
<dbReference type="PROSITE" id="PS50850">
    <property type="entry name" value="MFS"/>
    <property type="match status" value="1"/>
</dbReference>
<keyword evidence="3 6" id="KW-0812">Transmembrane</keyword>
<feature type="transmembrane region" description="Helical" evidence="6">
    <location>
        <begin position="46"/>
        <end position="65"/>
    </location>
</feature>
<feature type="transmembrane region" description="Helical" evidence="6">
    <location>
        <begin position="12"/>
        <end position="34"/>
    </location>
</feature>
<feature type="transmembrane region" description="Helical" evidence="6">
    <location>
        <begin position="372"/>
        <end position="389"/>
    </location>
</feature>
<name>A0A4Q6Y2G2_9SPHN</name>
<dbReference type="Proteomes" id="UP000292085">
    <property type="component" value="Unassembled WGS sequence"/>
</dbReference>
<keyword evidence="9" id="KW-1185">Reference proteome</keyword>
<evidence type="ECO:0000259" key="7">
    <source>
        <dbReference type="PROSITE" id="PS50850"/>
    </source>
</evidence>
<reference evidence="8 9" key="1">
    <citation type="submission" date="2019-02" db="EMBL/GenBank/DDBJ databases">
        <authorList>
            <person name="Li Y."/>
        </authorList>
    </citation>
    <scope>NUCLEOTIDE SEQUENCE [LARGE SCALE GENOMIC DNA]</scope>
    <source>
        <strain evidence="8 9">3-7</strain>
    </source>
</reference>
<evidence type="ECO:0000256" key="3">
    <source>
        <dbReference type="ARBA" id="ARBA00022692"/>
    </source>
</evidence>
<dbReference type="Gene3D" id="1.20.1250.20">
    <property type="entry name" value="MFS general substrate transporter like domains"/>
    <property type="match status" value="1"/>
</dbReference>
<comment type="subcellular location">
    <subcellularLocation>
        <location evidence="1">Cell membrane</location>
        <topology evidence="1">Multi-pass membrane protein</topology>
    </subcellularLocation>
</comment>
<evidence type="ECO:0000256" key="6">
    <source>
        <dbReference type="SAM" id="Phobius"/>
    </source>
</evidence>
<dbReference type="InterPro" id="IPR050189">
    <property type="entry name" value="MFS_Efflux_Transporters"/>
</dbReference>
<dbReference type="GO" id="GO:0022857">
    <property type="term" value="F:transmembrane transporter activity"/>
    <property type="evidence" value="ECO:0007669"/>
    <property type="project" value="InterPro"/>
</dbReference>
<proteinExistence type="predicted"/>
<organism evidence="8 9">
    <name type="scientific">Sphingomonas populi</name>
    <dbReference type="NCBI Taxonomy" id="2484750"/>
    <lineage>
        <taxon>Bacteria</taxon>
        <taxon>Pseudomonadati</taxon>
        <taxon>Pseudomonadota</taxon>
        <taxon>Alphaproteobacteria</taxon>
        <taxon>Sphingomonadales</taxon>
        <taxon>Sphingomonadaceae</taxon>
        <taxon>Sphingomonas</taxon>
    </lineage>
</organism>
<feature type="transmembrane region" description="Helical" evidence="6">
    <location>
        <begin position="215"/>
        <end position="241"/>
    </location>
</feature>
<evidence type="ECO:0000256" key="5">
    <source>
        <dbReference type="ARBA" id="ARBA00023136"/>
    </source>
</evidence>
<evidence type="ECO:0000313" key="8">
    <source>
        <dbReference type="EMBL" id="RZF63266.1"/>
    </source>
</evidence>
<dbReference type="SUPFAM" id="SSF103473">
    <property type="entry name" value="MFS general substrate transporter"/>
    <property type="match status" value="1"/>
</dbReference>
<feature type="transmembrane region" description="Helical" evidence="6">
    <location>
        <begin position="343"/>
        <end position="366"/>
    </location>
</feature>
<feature type="transmembrane region" description="Helical" evidence="6">
    <location>
        <begin position="136"/>
        <end position="157"/>
    </location>
</feature>
<sequence>MERAARMPWAMVAVLYAFGLLGMSLVGVLSPLAGRVTAALGAPKEAIGLTIALFSLPPAIIATFGGSVIDRIGPRRVLMVAPLLLVATDLMLAMSPSIWLTDIAMLVAGFGYVGLVVAVPAALMNTLDGAIRARAMAFWSTHAPAGFSAGLLLAVPFTGAIDWRIAFLIHAGLVAVVLVAAGLLLPAMAVQPESGAQESAAVRLSRLFRAVREPAAVRLALATAMPNMISYGTSLSAVGYLSRMHNVSLAASATTVAAAKIAAIVFGGTVIGALLARNLPPRRLFVAVIVSGIVAQVLLYLPASPLPLAVAGLMLWLFSFGGQCGVCMAMMPALAQGDLKGGALAGFVNQAISIVSFLTPALYFAISGWTGFVALAIGGSLISLVALPTPRRADASPAR</sequence>
<keyword evidence="2" id="KW-1003">Cell membrane</keyword>
<gene>
    <name evidence="8" type="ORF">EWE75_17130</name>
</gene>
<dbReference type="AlphaFoldDB" id="A0A4Q6Y2G2"/>
<evidence type="ECO:0000256" key="1">
    <source>
        <dbReference type="ARBA" id="ARBA00004651"/>
    </source>
</evidence>
<feature type="transmembrane region" description="Helical" evidence="6">
    <location>
        <begin position="77"/>
        <end position="97"/>
    </location>
</feature>
<dbReference type="InterPro" id="IPR036259">
    <property type="entry name" value="MFS_trans_sf"/>
</dbReference>
<dbReference type="InterPro" id="IPR020846">
    <property type="entry name" value="MFS_dom"/>
</dbReference>
<feature type="transmembrane region" description="Helical" evidence="6">
    <location>
        <begin position="284"/>
        <end position="303"/>
    </location>
</feature>
<dbReference type="GO" id="GO:0005886">
    <property type="term" value="C:plasma membrane"/>
    <property type="evidence" value="ECO:0007669"/>
    <property type="project" value="UniProtKB-SubCell"/>
</dbReference>
<dbReference type="InterPro" id="IPR011701">
    <property type="entry name" value="MFS"/>
</dbReference>
<dbReference type="EMBL" id="SGIS01000029">
    <property type="protein sequence ID" value="RZF63266.1"/>
    <property type="molecule type" value="Genomic_DNA"/>
</dbReference>
<evidence type="ECO:0000313" key="9">
    <source>
        <dbReference type="Proteomes" id="UP000292085"/>
    </source>
</evidence>
<keyword evidence="5 6" id="KW-0472">Membrane</keyword>
<dbReference type="PANTHER" id="PTHR43124:SF3">
    <property type="entry name" value="CHLORAMPHENICOL EFFLUX PUMP RV0191"/>
    <property type="match status" value="1"/>
</dbReference>
<feature type="transmembrane region" description="Helical" evidence="6">
    <location>
        <begin position="247"/>
        <end position="275"/>
    </location>
</feature>
<feature type="transmembrane region" description="Helical" evidence="6">
    <location>
        <begin position="309"/>
        <end position="331"/>
    </location>
</feature>